<dbReference type="Gene3D" id="1.20.1280.50">
    <property type="match status" value="1"/>
</dbReference>
<dbReference type="Pfam" id="PF12937">
    <property type="entry name" value="F-box-like"/>
    <property type="match status" value="1"/>
</dbReference>
<comment type="similarity">
    <text evidence="3">Belongs to the RPAP2 family.</text>
</comment>
<evidence type="ECO:0000259" key="6">
    <source>
        <dbReference type="PROSITE" id="PS51479"/>
    </source>
</evidence>
<dbReference type="SMART" id="SM00256">
    <property type="entry name" value="FBOX"/>
    <property type="match status" value="1"/>
</dbReference>
<evidence type="ECO:0000259" key="5">
    <source>
        <dbReference type="PROSITE" id="PS50181"/>
    </source>
</evidence>
<keyword evidence="8" id="KW-1185">Reference proteome</keyword>
<gene>
    <name evidence="7" type="ORF">RIF29_37028</name>
</gene>
<accession>A0AAN9ECU9</accession>
<protein>
    <recommendedName>
        <fullName evidence="9">F-box domain-containing protein</fullName>
    </recommendedName>
</protein>
<sequence>MREKTSSFSYPSSYAIALSLLSQILFYSMAMGEDLSIFVKSRTFDLQMLLIEDGQNEDHLFEAESLLSLKEYNDVVIERTNSKICGYPVCRNALPSQMGCTFYYSIHQENLMLYCSGSCKFNSITFALRLGYNKSCSVLSPDKKLAKEVEYVEDPEAKRKTTEKEAEKSKKGRERRQRKRLINYGFVKKRNNGFNNGTAPRRIETGFFSKLPPELIHHILKFMSFEDLMSCSLVCSLLNYAASDESLWHRLYHMRWGSRSPAQKLMVCPWKVLYIQHDAVDLATIVKSRHNKDRKFCIRMLINKRREAPHLSLVNDDRILLDKSLADEVTSWKSSRGLSDIVVTDHGCSAKTCSYYRIGDAFICEKTGQVHVCDDTCKQEVLLDVTNEDLCCTISLINHGPAASDVTDEAETFKMQCLQFFVARTYLMGGDNCADERSLTLLCGFADPHINMLWSG</sequence>
<comment type="caution">
    <text evidence="7">The sequence shown here is derived from an EMBL/GenBank/DDBJ whole genome shotgun (WGS) entry which is preliminary data.</text>
</comment>
<dbReference type="PANTHER" id="PTHR46550">
    <property type="entry name" value="F-BOX ONLY PROTEIN 3"/>
    <property type="match status" value="1"/>
</dbReference>
<dbReference type="Pfam" id="PF04181">
    <property type="entry name" value="RPAP2_Rtr1"/>
    <property type="match status" value="1"/>
</dbReference>
<dbReference type="InterPro" id="IPR007308">
    <property type="entry name" value="Rtr1/RPAP2_dom"/>
</dbReference>
<evidence type="ECO:0000256" key="3">
    <source>
        <dbReference type="PROSITE-ProRule" id="PRU00812"/>
    </source>
</evidence>
<dbReference type="SUPFAM" id="SSF81383">
    <property type="entry name" value="F-box domain"/>
    <property type="match status" value="1"/>
</dbReference>
<dbReference type="GO" id="GO:0005737">
    <property type="term" value="C:cytoplasm"/>
    <property type="evidence" value="ECO:0007669"/>
    <property type="project" value="TreeGrafter"/>
</dbReference>
<proteinExistence type="inferred from homology"/>
<dbReference type="Proteomes" id="UP001372338">
    <property type="component" value="Unassembled WGS sequence"/>
</dbReference>
<feature type="domain" description="F-box" evidence="5">
    <location>
        <begin position="205"/>
        <end position="251"/>
    </location>
</feature>
<evidence type="ECO:0000256" key="1">
    <source>
        <dbReference type="ARBA" id="ARBA00004906"/>
    </source>
</evidence>
<dbReference type="EMBL" id="JAYWIO010000007">
    <property type="protein sequence ID" value="KAK7252812.1"/>
    <property type="molecule type" value="Genomic_DNA"/>
</dbReference>
<evidence type="ECO:0000313" key="7">
    <source>
        <dbReference type="EMBL" id="KAK7252812.1"/>
    </source>
</evidence>
<keyword evidence="2" id="KW-0833">Ubl conjugation pathway</keyword>
<dbReference type="PROSITE" id="PS50181">
    <property type="entry name" value="FBOX"/>
    <property type="match status" value="1"/>
</dbReference>
<dbReference type="InterPro" id="IPR052121">
    <property type="entry name" value="F-box_SCF_Substrate_Recog"/>
</dbReference>
<dbReference type="InterPro" id="IPR038534">
    <property type="entry name" value="Rtr1/RPAP2_sf"/>
</dbReference>
<name>A0AAN9ECU9_CROPI</name>
<dbReference type="Gene3D" id="1.25.40.820">
    <property type="match status" value="1"/>
</dbReference>
<comment type="pathway">
    <text evidence="1">Protein modification; protein ubiquitination.</text>
</comment>
<dbReference type="PANTHER" id="PTHR46550:SF1">
    <property type="entry name" value="F-BOX PROTEIN 3"/>
    <property type="match status" value="1"/>
</dbReference>
<evidence type="ECO:0008006" key="9">
    <source>
        <dbReference type="Google" id="ProtNLM"/>
    </source>
</evidence>
<evidence type="ECO:0000256" key="2">
    <source>
        <dbReference type="ARBA" id="ARBA00022786"/>
    </source>
</evidence>
<reference evidence="7 8" key="1">
    <citation type="submission" date="2024-01" db="EMBL/GenBank/DDBJ databases">
        <title>The genomes of 5 underutilized Papilionoideae crops provide insights into root nodulation and disease resistanc.</title>
        <authorList>
            <person name="Yuan L."/>
        </authorList>
    </citation>
    <scope>NUCLEOTIDE SEQUENCE [LARGE SCALE GENOMIC DNA]</scope>
    <source>
        <strain evidence="7">ZHUSHIDOU_FW_LH</strain>
        <tissue evidence="7">Leaf</tissue>
    </source>
</reference>
<dbReference type="InterPro" id="IPR036047">
    <property type="entry name" value="F-box-like_dom_sf"/>
</dbReference>
<feature type="compositionally biased region" description="Basic and acidic residues" evidence="4">
    <location>
        <begin position="154"/>
        <end position="169"/>
    </location>
</feature>
<feature type="domain" description="RTR1-type" evidence="6">
    <location>
        <begin position="62"/>
        <end position="160"/>
    </location>
</feature>
<evidence type="ECO:0000313" key="8">
    <source>
        <dbReference type="Proteomes" id="UP001372338"/>
    </source>
</evidence>
<dbReference type="PROSITE" id="PS51479">
    <property type="entry name" value="ZF_RTR1"/>
    <property type="match status" value="1"/>
</dbReference>
<dbReference type="AlphaFoldDB" id="A0AAN9ECU9"/>
<dbReference type="InterPro" id="IPR001810">
    <property type="entry name" value="F-box_dom"/>
</dbReference>
<evidence type="ECO:0000256" key="4">
    <source>
        <dbReference type="SAM" id="MobiDB-lite"/>
    </source>
</evidence>
<feature type="region of interest" description="Disordered" evidence="4">
    <location>
        <begin position="154"/>
        <end position="176"/>
    </location>
</feature>
<organism evidence="7 8">
    <name type="scientific">Crotalaria pallida</name>
    <name type="common">Smooth rattlebox</name>
    <name type="synonym">Crotalaria striata</name>
    <dbReference type="NCBI Taxonomy" id="3830"/>
    <lineage>
        <taxon>Eukaryota</taxon>
        <taxon>Viridiplantae</taxon>
        <taxon>Streptophyta</taxon>
        <taxon>Embryophyta</taxon>
        <taxon>Tracheophyta</taxon>
        <taxon>Spermatophyta</taxon>
        <taxon>Magnoliopsida</taxon>
        <taxon>eudicotyledons</taxon>
        <taxon>Gunneridae</taxon>
        <taxon>Pentapetalae</taxon>
        <taxon>rosids</taxon>
        <taxon>fabids</taxon>
        <taxon>Fabales</taxon>
        <taxon>Fabaceae</taxon>
        <taxon>Papilionoideae</taxon>
        <taxon>50 kb inversion clade</taxon>
        <taxon>genistoids sensu lato</taxon>
        <taxon>core genistoids</taxon>
        <taxon>Crotalarieae</taxon>
        <taxon>Crotalaria</taxon>
    </lineage>
</organism>